<dbReference type="AlphaFoldDB" id="A0A8X8GMS7"/>
<protein>
    <submittedName>
        <fullName evidence="2">Phage terminase small subunit P27 family</fullName>
    </submittedName>
</protein>
<accession>A0A8X8GMS7</accession>
<dbReference type="EMBL" id="JAGHKT020000019">
    <property type="protein sequence ID" value="MCM5673132.1"/>
    <property type="molecule type" value="Genomic_DNA"/>
</dbReference>
<feature type="compositionally biased region" description="Basic and acidic residues" evidence="1">
    <location>
        <begin position="1"/>
        <end position="30"/>
    </location>
</feature>
<dbReference type="Pfam" id="PF05119">
    <property type="entry name" value="Terminase_4"/>
    <property type="match status" value="1"/>
</dbReference>
<evidence type="ECO:0000256" key="1">
    <source>
        <dbReference type="SAM" id="MobiDB-lite"/>
    </source>
</evidence>
<dbReference type="Proteomes" id="UP000665944">
    <property type="component" value="Unassembled WGS sequence"/>
</dbReference>
<comment type="caution">
    <text evidence="2">The sequence shown here is derived from an EMBL/GenBank/DDBJ whole genome shotgun (WGS) entry which is preliminary data.</text>
</comment>
<dbReference type="RefSeq" id="WP_070436653.1">
    <property type="nucleotide sequence ID" value="NZ_CP180296.1"/>
</dbReference>
<sequence length="155" mass="17562">MGKSRKTLDQRKGKLTVLEREKRKASEEKANSLQKIGLDPPYWLDDKAKEEYKRIVPLLSELPIASLDLALVSAYCQAFSDYVNATIRMNEGDAIIETERGTKLNQNHAIKRDALAQINSIAPKIGLSIDARLKIFTPKEDKKETDEFEEMINGK</sequence>
<keyword evidence="3" id="KW-1185">Reference proteome</keyword>
<gene>
    <name evidence="2" type="ORF">J7T32_010315</name>
</gene>
<dbReference type="InterPro" id="IPR006448">
    <property type="entry name" value="Phage_term_ssu_P27"/>
</dbReference>
<name>A0A8X8GMS7_STAHO</name>
<reference evidence="2 3" key="1">
    <citation type="submission" date="2022-06" db="EMBL/GenBank/DDBJ databases">
        <title>Staphylococcus hominis ShoR14 genome sequence.</title>
        <authorList>
            <person name="Yeo C.C."/>
            <person name="Chew C.H."/>
            <person name="Che Hamzah A.M."/>
            <person name="Al-Trad E.I."/>
        </authorList>
    </citation>
    <scope>NUCLEOTIDE SEQUENCE [LARGE SCALE GENOMIC DNA]</scope>
    <source>
        <strain evidence="2 3">ShoR14</strain>
    </source>
</reference>
<proteinExistence type="predicted"/>
<feature type="region of interest" description="Disordered" evidence="1">
    <location>
        <begin position="1"/>
        <end position="32"/>
    </location>
</feature>
<organism evidence="2 3">
    <name type="scientific">Staphylococcus hominis</name>
    <dbReference type="NCBI Taxonomy" id="1290"/>
    <lineage>
        <taxon>Bacteria</taxon>
        <taxon>Bacillati</taxon>
        <taxon>Bacillota</taxon>
        <taxon>Bacilli</taxon>
        <taxon>Bacillales</taxon>
        <taxon>Staphylococcaceae</taxon>
        <taxon>Staphylococcus</taxon>
    </lineage>
</organism>
<evidence type="ECO:0000313" key="2">
    <source>
        <dbReference type="EMBL" id="MCM5673132.1"/>
    </source>
</evidence>
<dbReference type="NCBIfam" id="TIGR01558">
    <property type="entry name" value="sm_term_P27"/>
    <property type="match status" value="1"/>
</dbReference>
<evidence type="ECO:0000313" key="3">
    <source>
        <dbReference type="Proteomes" id="UP000665944"/>
    </source>
</evidence>